<evidence type="ECO:0000313" key="4">
    <source>
        <dbReference type="Proteomes" id="UP001189429"/>
    </source>
</evidence>
<accession>A0ABN9QBY6</accession>
<gene>
    <name evidence="3" type="ORF">PCOR1329_LOCUS10578</name>
</gene>
<evidence type="ECO:0000313" key="3">
    <source>
        <dbReference type="EMBL" id="CAK0803406.1"/>
    </source>
</evidence>
<reference evidence="3" key="1">
    <citation type="submission" date="2023-10" db="EMBL/GenBank/DDBJ databases">
        <authorList>
            <person name="Chen Y."/>
            <person name="Shah S."/>
            <person name="Dougan E. K."/>
            <person name="Thang M."/>
            <person name="Chan C."/>
        </authorList>
    </citation>
    <scope>NUCLEOTIDE SEQUENCE [LARGE SCALE GENOMIC DNA]</scope>
</reference>
<name>A0ABN9QBY6_9DINO</name>
<proteinExistence type="predicted"/>
<evidence type="ECO:0000256" key="2">
    <source>
        <dbReference type="SAM" id="Phobius"/>
    </source>
</evidence>
<dbReference type="EMBL" id="CAUYUJ010003002">
    <property type="protein sequence ID" value="CAK0803406.1"/>
    <property type="molecule type" value="Genomic_DNA"/>
</dbReference>
<comment type="caution">
    <text evidence="3">The sequence shown here is derived from an EMBL/GenBank/DDBJ whole genome shotgun (WGS) entry which is preliminary data.</text>
</comment>
<feature type="region of interest" description="Disordered" evidence="1">
    <location>
        <begin position="1"/>
        <end position="27"/>
    </location>
</feature>
<feature type="transmembrane region" description="Helical" evidence="2">
    <location>
        <begin position="38"/>
        <end position="59"/>
    </location>
</feature>
<evidence type="ECO:0000256" key="1">
    <source>
        <dbReference type="SAM" id="MobiDB-lite"/>
    </source>
</evidence>
<keyword evidence="4" id="KW-1185">Reference proteome</keyword>
<dbReference type="Proteomes" id="UP001189429">
    <property type="component" value="Unassembled WGS sequence"/>
</dbReference>
<keyword evidence="2" id="KW-1133">Transmembrane helix</keyword>
<organism evidence="3 4">
    <name type="scientific">Prorocentrum cordatum</name>
    <dbReference type="NCBI Taxonomy" id="2364126"/>
    <lineage>
        <taxon>Eukaryota</taxon>
        <taxon>Sar</taxon>
        <taxon>Alveolata</taxon>
        <taxon>Dinophyceae</taxon>
        <taxon>Prorocentrales</taxon>
        <taxon>Prorocentraceae</taxon>
        <taxon>Prorocentrum</taxon>
    </lineage>
</organism>
<keyword evidence="2" id="KW-0472">Membrane</keyword>
<keyword evidence="2" id="KW-0812">Transmembrane</keyword>
<protein>
    <submittedName>
        <fullName evidence="3">Uncharacterized protein</fullName>
    </submittedName>
</protein>
<sequence>MGRVDRLTMAGTPGPNRAAEASANTGSHRTARSTLQQLLALLDMLRVALLAILIVLSSWSTWTDLWTRWMADTPEVQQRRIAKNLDLTYMAGRAIDAAEVRRKIQEAQLSVETIASNCQTPEVRAILLERDRNATRERAGVGSGMTQ</sequence>